<dbReference type="InterPro" id="IPR045584">
    <property type="entry name" value="Pilin-like"/>
</dbReference>
<comment type="subcellular location">
    <subcellularLocation>
        <location evidence="1">Cell inner membrane</location>
        <topology evidence="1">Single-pass membrane protein</topology>
    </subcellularLocation>
</comment>
<dbReference type="Gene3D" id="3.55.40.10">
    <property type="entry name" value="minor pseudopilin epsh domain"/>
    <property type="match status" value="1"/>
</dbReference>
<dbReference type="SUPFAM" id="SSF54523">
    <property type="entry name" value="Pili subunits"/>
    <property type="match status" value="1"/>
</dbReference>
<dbReference type="GO" id="GO:0005886">
    <property type="term" value="C:plasma membrane"/>
    <property type="evidence" value="ECO:0007669"/>
    <property type="project" value="UniProtKB-SubCell"/>
</dbReference>
<evidence type="ECO:0000256" key="5">
    <source>
        <dbReference type="ARBA" id="ARBA00022519"/>
    </source>
</evidence>
<dbReference type="InterPro" id="IPR012902">
    <property type="entry name" value="N_methyl_site"/>
</dbReference>
<protein>
    <recommendedName>
        <fullName evidence="2">Type II secretion system protein H</fullName>
    </recommendedName>
    <alternativeName>
        <fullName evidence="10">General secretion pathway protein H</fullName>
    </alternativeName>
</protein>
<evidence type="ECO:0000256" key="1">
    <source>
        <dbReference type="ARBA" id="ARBA00004377"/>
    </source>
</evidence>
<evidence type="ECO:0000256" key="8">
    <source>
        <dbReference type="ARBA" id="ARBA00023136"/>
    </source>
</evidence>
<dbReference type="Pfam" id="PF12019">
    <property type="entry name" value="GspH"/>
    <property type="match status" value="1"/>
</dbReference>
<comment type="similarity">
    <text evidence="9">Belongs to the GSP H family.</text>
</comment>
<accession>A0A1I1N9Z1</accession>
<dbReference type="PRINTS" id="PR00885">
    <property type="entry name" value="BCTERIALGSPH"/>
</dbReference>
<evidence type="ECO:0000313" key="14">
    <source>
        <dbReference type="Proteomes" id="UP000198611"/>
    </source>
</evidence>
<keyword evidence="8 11" id="KW-0472">Membrane</keyword>
<organism evidence="13 14">
    <name type="scientific">Thiohalospira halophila DSM 15071</name>
    <dbReference type="NCBI Taxonomy" id="1123397"/>
    <lineage>
        <taxon>Bacteria</taxon>
        <taxon>Pseudomonadati</taxon>
        <taxon>Pseudomonadota</taxon>
        <taxon>Gammaproteobacteria</taxon>
        <taxon>Thiohalospirales</taxon>
        <taxon>Thiohalospiraceae</taxon>
        <taxon>Thiohalospira</taxon>
    </lineage>
</organism>
<evidence type="ECO:0000256" key="9">
    <source>
        <dbReference type="ARBA" id="ARBA00025772"/>
    </source>
</evidence>
<feature type="transmembrane region" description="Helical" evidence="11">
    <location>
        <begin position="20"/>
        <end position="43"/>
    </location>
</feature>
<dbReference type="NCBIfam" id="TIGR01708">
    <property type="entry name" value="typeII_sec_gspH"/>
    <property type="match status" value="1"/>
</dbReference>
<evidence type="ECO:0000256" key="4">
    <source>
        <dbReference type="ARBA" id="ARBA00022481"/>
    </source>
</evidence>
<evidence type="ECO:0000256" key="11">
    <source>
        <dbReference type="SAM" id="Phobius"/>
    </source>
</evidence>
<evidence type="ECO:0000259" key="12">
    <source>
        <dbReference type="Pfam" id="PF12019"/>
    </source>
</evidence>
<evidence type="ECO:0000256" key="6">
    <source>
        <dbReference type="ARBA" id="ARBA00022692"/>
    </source>
</evidence>
<gene>
    <name evidence="13" type="ORF">SAMN05660831_00178</name>
</gene>
<sequence length="183" mass="19779">MPTSATGTWRTSGGFTLIELLVVMAIMGIVLGMSTLSIDLAGADRHAREEAQRLVVLGRLARQEAILDSASRRLLPAEDGYRFEARGPGRWNALEGPFRPRELPGGLRLELARLDQGLSGTSAEREADREEAGPTAIHFLASGEVTPFELRLVSAEGEPLRRITGDRAGRLEHGAIQAEAAAW</sequence>
<dbReference type="InterPro" id="IPR002416">
    <property type="entry name" value="T2SS_protein-GspH"/>
</dbReference>
<dbReference type="Pfam" id="PF07963">
    <property type="entry name" value="N_methyl"/>
    <property type="match status" value="1"/>
</dbReference>
<dbReference type="RefSeq" id="WP_093426869.1">
    <property type="nucleotide sequence ID" value="NZ_FOMJ01000001.1"/>
</dbReference>
<dbReference type="GO" id="GO:0015627">
    <property type="term" value="C:type II protein secretion system complex"/>
    <property type="evidence" value="ECO:0007669"/>
    <property type="project" value="InterPro"/>
</dbReference>
<dbReference type="OrthoDB" id="5730913at2"/>
<evidence type="ECO:0000256" key="10">
    <source>
        <dbReference type="ARBA" id="ARBA00030775"/>
    </source>
</evidence>
<keyword evidence="14" id="KW-1185">Reference proteome</keyword>
<reference evidence="13 14" key="1">
    <citation type="submission" date="2016-10" db="EMBL/GenBank/DDBJ databases">
        <authorList>
            <person name="de Groot N.N."/>
        </authorList>
    </citation>
    <scope>NUCLEOTIDE SEQUENCE [LARGE SCALE GENOMIC DNA]</scope>
    <source>
        <strain evidence="13 14">HL3</strain>
    </source>
</reference>
<evidence type="ECO:0000256" key="7">
    <source>
        <dbReference type="ARBA" id="ARBA00022989"/>
    </source>
</evidence>
<dbReference type="InterPro" id="IPR022346">
    <property type="entry name" value="T2SS_GspH"/>
</dbReference>
<name>A0A1I1N9Z1_9GAMM</name>
<dbReference type="GO" id="GO:0015628">
    <property type="term" value="P:protein secretion by the type II secretion system"/>
    <property type="evidence" value="ECO:0007669"/>
    <property type="project" value="InterPro"/>
</dbReference>
<keyword evidence="7 11" id="KW-1133">Transmembrane helix</keyword>
<feature type="domain" description="General secretion pathway GspH" evidence="12">
    <location>
        <begin position="50"/>
        <end position="169"/>
    </location>
</feature>
<dbReference type="InterPro" id="IPR049875">
    <property type="entry name" value="TypeII_GspH"/>
</dbReference>
<dbReference type="STRING" id="1123397.SAMN05660831_00178"/>
<evidence type="ECO:0000313" key="13">
    <source>
        <dbReference type="EMBL" id="SFC94449.1"/>
    </source>
</evidence>
<dbReference type="EMBL" id="FOMJ01000001">
    <property type="protein sequence ID" value="SFC94449.1"/>
    <property type="molecule type" value="Genomic_DNA"/>
</dbReference>
<keyword evidence="5" id="KW-0997">Cell inner membrane</keyword>
<proteinExistence type="inferred from homology"/>
<dbReference type="Proteomes" id="UP000198611">
    <property type="component" value="Unassembled WGS sequence"/>
</dbReference>
<dbReference type="NCBIfam" id="TIGR02532">
    <property type="entry name" value="IV_pilin_GFxxxE"/>
    <property type="match status" value="1"/>
</dbReference>
<evidence type="ECO:0000256" key="2">
    <source>
        <dbReference type="ARBA" id="ARBA00021549"/>
    </source>
</evidence>
<keyword evidence="3" id="KW-1003">Cell membrane</keyword>
<evidence type="ECO:0000256" key="3">
    <source>
        <dbReference type="ARBA" id="ARBA00022475"/>
    </source>
</evidence>
<dbReference type="AlphaFoldDB" id="A0A1I1N9Z1"/>
<keyword evidence="6 11" id="KW-0812">Transmembrane</keyword>
<keyword evidence="4" id="KW-0488">Methylation</keyword>